<dbReference type="InterPro" id="IPR004875">
    <property type="entry name" value="DDE_SF_endonuclease_dom"/>
</dbReference>
<reference evidence="2" key="1">
    <citation type="submission" date="2020-08" db="EMBL/GenBank/DDBJ databases">
        <title>Multicomponent nature underlies the extraordinary mechanical properties of spider dragline silk.</title>
        <authorList>
            <person name="Kono N."/>
            <person name="Nakamura H."/>
            <person name="Mori M."/>
            <person name="Yoshida Y."/>
            <person name="Ohtoshi R."/>
            <person name="Malay A.D."/>
            <person name="Moran D.A.P."/>
            <person name="Tomita M."/>
            <person name="Numata K."/>
            <person name="Arakawa K."/>
        </authorList>
    </citation>
    <scope>NUCLEOTIDE SEQUENCE</scope>
</reference>
<dbReference type="EMBL" id="BMAU01021221">
    <property type="protein sequence ID" value="GFY00602.1"/>
    <property type="molecule type" value="Genomic_DNA"/>
</dbReference>
<accession>A0A8X6RRU7</accession>
<sequence length="138" mass="15435">MGYGNCGLKANHCIVIRILPTFKETFLQSVVEEGYSRDDVYNIDETGVNRKALPRKPLASKRECTAPGFRVSGERVTAMVSANALPLLVIGKSKKPCSFKNVSCLPTLYKAQTSVWMNSALFSEWYSKDSYFQPQETL</sequence>
<evidence type="ECO:0000259" key="1">
    <source>
        <dbReference type="Pfam" id="PF03184"/>
    </source>
</evidence>
<dbReference type="GO" id="GO:0003677">
    <property type="term" value="F:DNA binding"/>
    <property type="evidence" value="ECO:0007669"/>
    <property type="project" value="TreeGrafter"/>
</dbReference>
<organism evidence="2 3">
    <name type="scientific">Trichonephila clavipes</name>
    <name type="common">Golden silk orbweaver</name>
    <name type="synonym">Nephila clavipes</name>
    <dbReference type="NCBI Taxonomy" id="2585209"/>
    <lineage>
        <taxon>Eukaryota</taxon>
        <taxon>Metazoa</taxon>
        <taxon>Ecdysozoa</taxon>
        <taxon>Arthropoda</taxon>
        <taxon>Chelicerata</taxon>
        <taxon>Arachnida</taxon>
        <taxon>Araneae</taxon>
        <taxon>Araneomorphae</taxon>
        <taxon>Entelegynae</taxon>
        <taxon>Araneoidea</taxon>
        <taxon>Nephilidae</taxon>
        <taxon>Trichonephila</taxon>
    </lineage>
</organism>
<evidence type="ECO:0000313" key="3">
    <source>
        <dbReference type="Proteomes" id="UP000887159"/>
    </source>
</evidence>
<dbReference type="GO" id="GO:0005634">
    <property type="term" value="C:nucleus"/>
    <property type="evidence" value="ECO:0007669"/>
    <property type="project" value="TreeGrafter"/>
</dbReference>
<dbReference type="AlphaFoldDB" id="A0A8X6RRU7"/>
<dbReference type="PANTHER" id="PTHR19303">
    <property type="entry name" value="TRANSPOSON"/>
    <property type="match status" value="1"/>
</dbReference>
<feature type="domain" description="DDE-1" evidence="1">
    <location>
        <begin position="74"/>
        <end position="128"/>
    </location>
</feature>
<gene>
    <name evidence="2" type="primary">NCL1_26437</name>
    <name evidence="2" type="ORF">TNCV_2139971</name>
</gene>
<evidence type="ECO:0000313" key="2">
    <source>
        <dbReference type="EMBL" id="GFY00602.1"/>
    </source>
</evidence>
<name>A0A8X6RRU7_TRICX</name>
<protein>
    <submittedName>
        <fullName evidence="2">Jerky-like protein</fullName>
    </submittedName>
</protein>
<dbReference type="PANTHER" id="PTHR19303:SF73">
    <property type="entry name" value="PROTEIN PDC2"/>
    <property type="match status" value="1"/>
</dbReference>
<dbReference type="Proteomes" id="UP000887159">
    <property type="component" value="Unassembled WGS sequence"/>
</dbReference>
<comment type="caution">
    <text evidence="2">The sequence shown here is derived from an EMBL/GenBank/DDBJ whole genome shotgun (WGS) entry which is preliminary data.</text>
</comment>
<proteinExistence type="predicted"/>
<dbReference type="Pfam" id="PF03184">
    <property type="entry name" value="DDE_1"/>
    <property type="match status" value="1"/>
</dbReference>
<dbReference type="InterPro" id="IPR050863">
    <property type="entry name" value="CenT-Element_Derived"/>
</dbReference>
<keyword evidence="3" id="KW-1185">Reference proteome</keyword>